<proteinExistence type="predicted"/>
<protein>
    <submittedName>
        <fullName evidence="1">Uncharacterized protein</fullName>
    </submittedName>
</protein>
<organism evidence="1 2">
    <name type="scientific">Catharanthus roseus</name>
    <name type="common">Madagascar periwinkle</name>
    <name type="synonym">Vinca rosea</name>
    <dbReference type="NCBI Taxonomy" id="4058"/>
    <lineage>
        <taxon>Eukaryota</taxon>
        <taxon>Viridiplantae</taxon>
        <taxon>Streptophyta</taxon>
        <taxon>Embryophyta</taxon>
        <taxon>Tracheophyta</taxon>
        <taxon>Spermatophyta</taxon>
        <taxon>Magnoliopsida</taxon>
        <taxon>eudicotyledons</taxon>
        <taxon>Gunneridae</taxon>
        <taxon>Pentapetalae</taxon>
        <taxon>asterids</taxon>
        <taxon>lamiids</taxon>
        <taxon>Gentianales</taxon>
        <taxon>Apocynaceae</taxon>
        <taxon>Rauvolfioideae</taxon>
        <taxon>Vinceae</taxon>
        <taxon>Catharanthinae</taxon>
        <taxon>Catharanthus</taxon>
    </lineage>
</organism>
<keyword evidence="2" id="KW-1185">Reference proteome</keyword>
<dbReference type="EMBL" id="CM044708">
    <property type="protein sequence ID" value="KAI5648574.1"/>
    <property type="molecule type" value="Genomic_DNA"/>
</dbReference>
<name>A0ACB9ZLK4_CATRO</name>
<dbReference type="Proteomes" id="UP001060085">
    <property type="component" value="Linkage Group LG08"/>
</dbReference>
<comment type="caution">
    <text evidence="1">The sequence shown here is derived from an EMBL/GenBank/DDBJ whole genome shotgun (WGS) entry which is preliminary data.</text>
</comment>
<sequence>MSIVFIFVNDNGEVIEHFLGVVHVNDTSTQTLKNSIDDFFAINGLSISQLRGQGYDGASNMRVLVTTTKKNGHVCTFFEYLAMIVNVVGASCKRKDVVLQKHHDDLVKRIESGEVATGKGKNEETSLARPGDTRWGSHFKTITRILDMWDAVTHVLDTIFEDGNEPNSRGIARGLIENMNKFEFVFIAHLMVDVLAETNTLSMCLQQKIQNIVTAVRMIKTVKDELKKYGNDDDCWEELLGVITAFCTKNNIFVPNMQDPKLGQGRAKLYRSVDGHPKTYYHFFRRDLF</sequence>
<evidence type="ECO:0000313" key="2">
    <source>
        <dbReference type="Proteomes" id="UP001060085"/>
    </source>
</evidence>
<evidence type="ECO:0000313" key="1">
    <source>
        <dbReference type="EMBL" id="KAI5648574.1"/>
    </source>
</evidence>
<gene>
    <name evidence="1" type="ORF">M9H77_34579</name>
</gene>
<reference evidence="2" key="1">
    <citation type="journal article" date="2023" name="Nat. Plants">
        <title>Single-cell RNA sequencing provides a high-resolution roadmap for understanding the multicellular compartmentation of specialized metabolism.</title>
        <authorList>
            <person name="Sun S."/>
            <person name="Shen X."/>
            <person name="Li Y."/>
            <person name="Li Y."/>
            <person name="Wang S."/>
            <person name="Li R."/>
            <person name="Zhang H."/>
            <person name="Shen G."/>
            <person name="Guo B."/>
            <person name="Wei J."/>
            <person name="Xu J."/>
            <person name="St-Pierre B."/>
            <person name="Chen S."/>
            <person name="Sun C."/>
        </authorList>
    </citation>
    <scope>NUCLEOTIDE SEQUENCE [LARGE SCALE GENOMIC DNA]</scope>
</reference>
<accession>A0ACB9ZLK4</accession>